<dbReference type="AlphaFoldDB" id="A0A2B4T2T6"/>
<dbReference type="Proteomes" id="UP000225706">
    <property type="component" value="Unassembled WGS sequence"/>
</dbReference>
<accession>A0A2B4T2T6</accession>
<evidence type="ECO:0000313" key="3">
    <source>
        <dbReference type="EMBL" id="PFX34967.1"/>
    </source>
</evidence>
<dbReference type="Gene3D" id="3.10.20.90">
    <property type="entry name" value="Phosphatidylinositol 3-kinase Catalytic Subunit, Chain A, domain 1"/>
    <property type="match status" value="1"/>
</dbReference>
<dbReference type="EMBL" id="LSMT01000001">
    <property type="protein sequence ID" value="PFX34967.1"/>
    <property type="molecule type" value="Genomic_DNA"/>
</dbReference>
<evidence type="ECO:0000256" key="2">
    <source>
        <dbReference type="SAM" id="MobiDB-lite"/>
    </source>
</evidence>
<feature type="region of interest" description="Disordered" evidence="2">
    <location>
        <begin position="476"/>
        <end position="500"/>
    </location>
</feature>
<comment type="caution">
    <text evidence="3">The sequence shown here is derived from an EMBL/GenBank/DDBJ whole genome shotgun (WGS) entry which is preliminary data.</text>
</comment>
<feature type="region of interest" description="Disordered" evidence="2">
    <location>
        <begin position="558"/>
        <end position="579"/>
    </location>
</feature>
<dbReference type="Gene3D" id="1.25.40.20">
    <property type="entry name" value="Ankyrin repeat-containing domain"/>
    <property type="match status" value="1"/>
</dbReference>
<sequence>MDAPEKGNRGVSTEETTEVFQVNVQLPTGETLTLQTKGSSSVRDLKIIVEVKSGVPSDLFTLVHKRAEENNIIKLSDETKMADIHTFIDLDAASGSVTFELSIPPWWERFVHRCMQLDNRQILKRICIKMNQISSEDRAFVAAFIAAQKGDGQLFQTLLGGDVKVDVQRTVQCSGRTLLHAAVAGGNFSCAAEIESTADETLDVDVDVDAGELRDNGQDEDSVKHERENGLSESPPQDLVIQNEVTENSGKGTVDETLNEVMAKLEIERVNQEREQDEEVSERSYGHVRTGSHRRLFRESNIEGKLHKPLRASKSIDSHDGFSSVNCIFTRIDEIRPLSAKAVPGARQREEKLPRVNTPPSSPINSPRMRRKLVPSPLNPERPGSPVLYPRSPSSPRPMSPLVCRSRSATSPGMRPSLAPSYNSPDLRRKAMTLSGGETRRERKMSKEMQDFLYSHYDRESKPWNVWKTVRKSQLDQFDVSDDDSSSEEENEKLAKFLKNSKSDRRKTFEMWLTDKEAQQIRRQTALAGMAKQEAIRKRKEGHWRQINGKTHQEWLEELRSDNMKSREPTEGEQSDERKVEAIRKYQEWLRAKDEEALKREDQLRKEAAAKFTESQQKRDEKLQRAWFKKKLFSTS</sequence>
<protein>
    <submittedName>
        <fullName evidence="3">Uncharacterized protein</fullName>
    </submittedName>
</protein>
<feature type="region of interest" description="Disordered" evidence="2">
    <location>
        <begin position="212"/>
        <end position="236"/>
    </location>
</feature>
<feature type="coiled-coil region" evidence="1">
    <location>
        <begin position="255"/>
        <end position="282"/>
    </location>
</feature>
<name>A0A2B4T2T6_STYPI</name>
<keyword evidence="1" id="KW-0175">Coiled coil</keyword>
<feature type="compositionally biased region" description="Basic and acidic residues" evidence="2">
    <location>
        <begin position="212"/>
        <end position="230"/>
    </location>
</feature>
<evidence type="ECO:0000313" key="4">
    <source>
        <dbReference type="Proteomes" id="UP000225706"/>
    </source>
</evidence>
<dbReference type="InterPro" id="IPR036770">
    <property type="entry name" value="Ankyrin_rpt-contain_sf"/>
</dbReference>
<dbReference type="SUPFAM" id="SSF54236">
    <property type="entry name" value="Ubiquitin-like"/>
    <property type="match status" value="1"/>
</dbReference>
<keyword evidence="4" id="KW-1185">Reference proteome</keyword>
<organism evidence="3 4">
    <name type="scientific">Stylophora pistillata</name>
    <name type="common">Smooth cauliflower coral</name>
    <dbReference type="NCBI Taxonomy" id="50429"/>
    <lineage>
        <taxon>Eukaryota</taxon>
        <taxon>Metazoa</taxon>
        <taxon>Cnidaria</taxon>
        <taxon>Anthozoa</taxon>
        <taxon>Hexacorallia</taxon>
        <taxon>Scleractinia</taxon>
        <taxon>Astrocoeniina</taxon>
        <taxon>Pocilloporidae</taxon>
        <taxon>Stylophora</taxon>
    </lineage>
</organism>
<feature type="region of interest" description="Disordered" evidence="2">
    <location>
        <begin position="340"/>
        <end position="444"/>
    </location>
</feature>
<proteinExistence type="predicted"/>
<dbReference type="InterPro" id="IPR029071">
    <property type="entry name" value="Ubiquitin-like_domsf"/>
</dbReference>
<dbReference type="OrthoDB" id="5974416at2759"/>
<dbReference type="CDD" id="cd17039">
    <property type="entry name" value="Ubl_ubiquitin_like"/>
    <property type="match status" value="1"/>
</dbReference>
<gene>
    <name evidence="3" type="ORF">AWC38_SpisGene36</name>
</gene>
<feature type="compositionally biased region" description="Acidic residues" evidence="2">
    <location>
        <begin position="479"/>
        <end position="491"/>
    </location>
</feature>
<evidence type="ECO:0000256" key="1">
    <source>
        <dbReference type="SAM" id="Coils"/>
    </source>
</evidence>
<reference evidence="4" key="1">
    <citation type="journal article" date="2017" name="bioRxiv">
        <title>Comparative analysis of the genomes of Stylophora pistillata and Acropora digitifera provides evidence for extensive differences between species of corals.</title>
        <authorList>
            <person name="Voolstra C.R."/>
            <person name="Li Y."/>
            <person name="Liew Y.J."/>
            <person name="Baumgarten S."/>
            <person name="Zoccola D."/>
            <person name="Flot J.-F."/>
            <person name="Tambutte S."/>
            <person name="Allemand D."/>
            <person name="Aranda M."/>
        </authorList>
    </citation>
    <scope>NUCLEOTIDE SEQUENCE [LARGE SCALE GENOMIC DNA]</scope>
</reference>